<accession>A0A975ASE8</accession>
<evidence type="ECO:0000256" key="1">
    <source>
        <dbReference type="SAM" id="Phobius"/>
    </source>
</evidence>
<proteinExistence type="predicted"/>
<dbReference type="Proteomes" id="UP000639274">
    <property type="component" value="Chromosome"/>
</dbReference>
<organism evidence="2 3">
    <name type="scientific">Agrilutibacter solisilvae</name>
    <dbReference type="NCBI Taxonomy" id="2763317"/>
    <lineage>
        <taxon>Bacteria</taxon>
        <taxon>Pseudomonadati</taxon>
        <taxon>Pseudomonadota</taxon>
        <taxon>Gammaproteobacteria</taxon>
        <taxon>Lysobacterales</taxon>
        <taxon>Lysobacteraceae</taxon>
        <taxon>Agrilutibacter</taxon>
    </lineage>
</organism>
<keyword evidence="1" id="KW-0472">Membrane</keyword>
<evidence type="ECO:0008006" key="4">
    <source>
        <dbReference type="Google" id="ProtNLM"/>
    </source>
</evidence>
<keyword evidence="3" id="KW-1185">Reference proteome</keyword>
<name>A0A975ASE8_9GAMM</name>
<dbReference type="EMBL" id="CP071518">
    <property type="protein sequence ID" value="QSX78667.1"/>
    <property type="molecule type" value="Genomic_DNA"/>
</dbReference>
<sequence length="145" mass="15251">MVGGGLAGTFDIAYAISFAAWRGMPPEKLLQLVASGLLGSAAYDGGWNTALLGLGLHFLISLAAAAVFYTVARRWLPVLRTHPIEAGLAFGLGMFALMNFIVLPLSAFPHPVRFTALATGTNLASHLFLFGLPIALATRRALGRG</sequence>
<feature type="transmembrane region" description="Helical" evidence="1">
    <location>
        <begin position="84"/>
        <end position="103"/>
    </location>
</feature>
<reference evidence="2 3" key="1">
    <citation type="submission" date="2021-03" db="EMBL/GenBank/DDBJ databases">
        <title>Lysobacter sp. nov. isolated from soil of gangwondo yeongwol, south Korea.</title>
        <authorList>
            <person name="Kim K.R."/>
            <person name="Kim K.H."/>
            <person name="Jeon C.O."/>
        </authorList>
    </citation>
    <scope>NUCLEOTIDE SEQUENCE [LARGE SCALE GENOMIC DNA]</scope>
    <source>
        <strain evidence="2 3">R19</strain>
    </source>
</reference>
<evidence type="ECO:0000313" key="3">
    <source>
        <dbReference type="Proteomes" id="UP000639274"/>
    </source>
</evidence>
<protein>
    <recommendedName>
        <fullName evidence="4">DUF1440 domain-containing protein</fullName>
    </recommendedName>
</protein>
<feature type="transmembrane region" description="Helical" evidence="1">
    <location>
        <begin position="50"/>
        <end position="72"/>
    </location>
</feature>
<dbReference type="AlphaFoldDB" id="A0A975ASE8"/>
<feature type="transmembrane region" description="Helical" evidence="1">
    <location>
        <begin position="123"/>
        <end position="142"/>
    </location>
</feature>
<dbReference type="RefSeq" id="WP_207526726.1">
    <property type="nucleotide sequence ID" value="NZ_CP071518.1"/>
</dbReference>
<dbReference type="KEGG" id="lsf:I8J32_001620"/>
<gene>
    <name evidence="2" type="ORF">I8J32_001620</name>
</gene>
<keyword evidence="1" id="KW-0812">Transmembrane</keyword>
<evidence type="ECO:0000313" key="2">
    <source>
        <dbReference type="EMBL" id="QSX78667.1"/>
    </source>
</evidence>
<keyword evidence="1" id="KW-1133">Transmembrane helix</keyword>